<dbReference type="GeneID" id="91103057"/>
<keyword evidence="3" id="KW-1185">Reference proteome</keyword>
<organism evidence="2 3">
    <name type="scientific">Kwoniella europaea PYCC6329</name>
    <dbReference type="NCBI Taxonomy" id="1423913"/>
    <lineage>
        <taxon>Eukaryota</taxon>
        <taxon>Fungi</taxon>
        <taxon>Dikarya</taxon>
        <taxon>Basidiomycota</taxon>
        <taxon>Agaricomycotina</taxon>
        <taxon>Tremellomycetes</taxon>
        <taxon>Tremellales</taxon>
        <taxon>Cryptococcaceae</taxon>
        <taxon>Kwoniella</taxon>
    </lineage>
</organism>
<sequence>MVKRERPCSPVSSDGSSSTLTPYDSISIKDEKPLVNGKKVRGSPKKDNGGKGGTKVPWSIEEDEALIVILDQVIKTHLWPAIKSSGNTQLIQRGSYGAQYHAKLLIKIEGDELMIDGSAYVRFELECS</sequence>
<dbReference type="EMBL" id="CP144089">
    <property type="protein sequence ID" value="WWD06170.1"/>
    <property type="molecule type" value="Genomic_DNA"/>
</dbReference>
<dbReference type="RefSeq" id="XP_066084137.1">
    <property type="nucleotide sequence ID" value="XM_066228040.1"/>
</dbReference>
<evidence type="ECO:0000313" key="3">
    <source>
        <dbReference type="Proteomes" id="UP001358614"/>
    </source>
</evidence>
<dbReference type="AlphaFoldDB" id="A0AAX4KIH0"/>
<reference evidence="2 3" key="1">
    <citation type="submission" date="2024-01" db="EMBL/GenBank/DDBJ databases">
        <title>Comparative genomics of Cryptococcus and Kwoniella reveals pathogenesis evolution and contrasting modes of karyotype evolution via chromosome fusion or intercentromeric recombination.</title>
        <authorList>
            <person name="Coelho M.A."/>
            <person name="David-Palma M."/>
            <person name="Shea T."/>
            <person name="Bowers K."/>
            <person name="McGinley-Smith S."/>
            <person name="Mohammad A.W."/>
            <person name="Gnirke A."/>
            <person name="Yurkov A.M."/>
            <person name="Nowrousian M."/>
            <person name="Sun S."/>
            <person name="Cuomo C.A."/>
            <person name="Heitman J."/>
        </authorList>
    </citation>
    <scope>NUCLEOTIDE SEQUENCE [LARGE SCALE GENOMIC DNA]</scope>
    <source>
        <strain evidence="2 3">PYCC6329</strain>
    </source>
</reference>
<name>A0AAX4KIH0_9TREE</name>
<evidence type="ECO:0000256" key="1">
    <source>
        <dbReference type="SAM" id="MobiDB-lite"/>
    </source>
</evidence>
<accession>A0AAX4KIH0</accession>
<feature type="compositionally biased region" description="Low complexity" evidence="1">
    <location>
        <begin position="9"/>
        <end position="18"/>
    </location>
</feature>
<evidence type="ECO:0000313" key="2">
    <source>
        <dbReference type="EMBL" id="WWD06170.1"/>
    </source>
</evidence>
<feature type="region of interest" description="Disordered" evidence="1">
    <location>
        <begin position="1"/>
        <end position="56"/>
    </location>
</feature>
<gene>
    <name evidence="2" type="ORF">V865_004255</name>
</gene>
<dbReference type="Proteomes" id="UP001358614">
    <property type="component" value="Chromosome 1"/>
</dbReference>
<proteinExistence type="predicted"/>
<dbReference type="KEGG" id="ker:91103057"/>
<protein>
    <submittedName>
        <fullName evidence="2">Uncharacterized protein</fullName>
    </submittedName>
</protein>